<dbReference type="RefSeq" id="WP_131962800.1">
    <property type="nucleotide sequence ID" value="NZ_SMFL01000025.1"/>
</dbReference>
<dbReference type="InterPro" id="IPR026950">
    <property type="entry name" value="Caps_assemb_Wzi"/>
</dbReference>
<dbReference type="Pfam" id="PF14052">
    <property type="entry name" value="Caps_assemb_Wzi"/>
    <property type="match status" value="1"/>
</dbReference>
<evidence type="ECO:0000256" key="1">
    <source>
        <dbReference type="SAM" id="SignalP"/>
    </source>
</evidence>
<accession>A0A4V2Z2E7</accession>
<dbReference type="AlphaFoldDB" id="A0A4V2Z2E7"/>
<reference evidence="2 3" key="1">
    <citation type="submission" date="2019-03" db="EMBL/GenBank/DDBJ databases">
        <title>Dyadobacter AR-3-6 sp. nov., isolated from arctic soil.</title>
        <authorList>
            <person name="Chaudhary D.K."/>
        </authorList>
    </citation>
    <scope>NUCLEOTIDE SEQUENCE [LARGE SCALE GENOMIC DNA]</scope>
    <source>
        <strain evidence="2 3">AR-3-6</strain>
    </source>
</reference>
<dbReference type="Gene3D" id="2.40.160.130">
    <property type="entry name" value="Capsule assembly protein Wzi"/>
    <property type="match status" value="1"/>
</dbReference>
<name>A0A4V2Z2E7_9BACT</name>
<dbReference type="InterPro" id="IPR038636">
    <property type="entry name" value="Wzi_sf"/>
</dbReference>
<sequence>MKSIFFCTLICITFAFRNAYSQDSTLTFGINIQGTLSTPATPLWFHSNTNGTMPTKGSFVLSQFGLFKKYNPNNPRFIQWSAGAEVVTYTGISNNLFFSELYAAAKFGPVELSFGQRKEFMGLGDSLLSSGPTAMSSNFRPYPKIQLYTPRFVNIIPGNDIASFKLSYSDGILGAGSIQYGNVSEVPQVYLHQKSVYLRLGGDRFKLNLYAGFNHQAMWGGEDEIFSGGLKRPVAYKYVIFGKPWARSRVGNHFGTIDLAAELKTSTGNFLLYRQSIYEDGSLITFSNVADGLNGIRFKRKITDPLDHSFKINTALLEFIYTKNQGGAIFDFEGGIFGNDNYFNHYVYKQGWSYKGRALGTPLIASQTLMRDDLPRDPSGFTVNNRIIAIHSALNATWGGYNILFKGTYSKNFGSYNVPFDNPVNQASFLLYFEKPVSIWKKSIVSVSLASDIGKLYPNNSAISLGWKKSGFIR</sequence>
<dbReference type="OrthoDB" id="596512at2"/>
<proteinExistence type="predicted"/>
<dbReference type="Proteomes" id="UP000294850">
    <property type="component" value="Unassembled WGS sequence"/>
</dbReference>
<keyword evidence="3" id="KW-1185">Reference proteome</keyword>
<dbReference type="EMBL" id="SMFL01000025">
    <property type="protein sequence ID" value="TDE08548.1"/>
    <property type="molecule type" value="Genomic_DNA"/>
</dbReference>
<evidence type="ECO:0000313" key="3">
    <source>
        <dbReference type="Proteomes" id="UP000294850"/>
    </source>
</evidence>
<evidence type="ECO:0000313" key="2">
    <source>
        <dbReference type="EMBL" id="TDE08548.1"/>
    </source>
</evidence>
<feature type="chain" id="PRO_5020302162" description="Capsule assembly Wzi family protein" evidence="1">
    <location>
        <begin position="22"/>
        <end position="474"/>
    </location>
</feature>
<protein>
    <recommendedName>
        <fullName evidence="4">Capsule assembly Wzi family protein</fullName>
    </recommendedName>
</protein>
<feature type="signal peptide" evidence="1">
    <location>
        <begin position="1"/>
        <end position="21"/>
    </location>
</feature>
<organism evidence="2 3">
    <name type="scientific">Dyadobacter psychrotolerans</name>
    <dbReference type="NCBI Taxonomy" id="2541721"/>
    <lineage>
        <taxon>Bacteria</taxon>
        <taxon>Pseudomonadati</taxon>
        <taxon>Bacteroidota</taxon>
        <taxon>Cytophagia</taxon>
        <taxon>Cytophagales</taxon>
        <taxon>Spirosomataceae</taxon>
        <taxon>Dyadobacter</taxon>
    </lineage>
</organism>
<comment type="caution">
    <text evidence="2">The sequence shown here is derived from an EMBL/GenBank/DDBJ whole genome shotgun (WGS) entry which is preliminary data.</text>
</comment>
<gene>
    <name evidence="2" type="ORF">E0F88_32495</name>
</gene>
<evidence type="ECO:0008006" key="4">
    <source>
        <dbReference type="Google" id="ProtNLM"/>
    </source>
</evidence>
<keyword evidence="1" id="KW-0732">Signal</keyword>